<evidence type="ECO:0000256" key="1">
    <source>
        <dbReference type="ARBA" id="ARBA00005953"/>
    </source>
</evidence>
<comment type="similarity">
    <text evidence="1">Belongs to the 4-hydroxybenzoyl-CoA thioesterase family.</text>
</comment>
<name>A0A2S7KN08_9FLAO</name>
<dbReference type="GO" id="GO:0047617">
    <property type="term" value="F:fatty acyl-CoA hydrolase activity"/>
    <property type="evidence" value="ECO:0007669"/>
    <property type="project" value="TreeGrafter"/>
</dbReference>
<dbReference type="Gene3D" id="3.10.129.10">
    <property type="entry name" value="Hotdog Thioesterase"/>
    <property type="match status" value="1"/>
</dbReference>
<evidence type="ECO:0000313" key="3">
    <source>
        <dbReference type="EMBL" id="PQB04014.1"/>
    </source>
</evidence>
<protein>
    <submittedName>
        <fullName evidence="3">Thioesterase</fullName>
    </submittedName>
</protein>
<sequence length="137" mass="16184">MPNLSKKTVTELRVRYGETDQMGVVYYGNYAAYLEQGRTDWLRAQGFSYKWMEANGVQLPVVKLSIDYKRPAHYDEVIRITTKLRNIPTYKIEFDYEIHNQDNQLLVSAYTALVFVDMETKKLMKAPDYLDQKLREE</sequence>
<reference evidence="3 4" key="1">
    <citation type="submission" date="2016-11" db="EMBL/GenBank/DDBJ databases">
        <title>Trade-off between light-utilization and light-protection in marine flavobacteria.</title>
        <authorList>
            <person name="Kumagai Y."/>
        </authorList>
    </citation>
    <scope>NUCLEOTIDE SEQUENCE [LARGE SCALE GENOMIC DNA]</scope>
    <source>
        <strain evidence="3 4">NBRC 107741</strain>
    </source>
</reference>
<organism evidence="3 4">
    <name type="scientific">Aureitalea marina</name>
    <dbReference type="NCBI Taxonomy" id="930804"/>
    <lineage>
        <taxon>Bacteria</taxon>
        <taxon>Pseudomonadati</taxon>
        <taxon>Bacteroidota</taxon>
        <taxon>Flavobacteriia</taxon>
        <taxon>Flavobacteriales</taxon>
        <taxon>Flavobacteriaceae</taxon>
        <taxon>Aureitalea</taxon>
    </lineage>
</organism>
<dbReference type="Pfam" id="PF13279">
    <property type="entry name" value="4HBT_2"/>
    <property type="match status" value="1"/>
</dbReference>
<dbReference type="CDD" id="cd00586">
    <property type="entry name" value="4HBT"/>
    <property type="match status" value="1"/>
</dbReference>
<keyword evidence="2" id="KW-0378">Hydrolase</keyword>
<dbReference type="InterPro" id="IPR029069">
    <property type="entry name" value="HotDog_dom_sf"/>
</dbReference>
<gene>
    <name evidence="3" type="ORF">BST85_03175</name>
</gene>
<accession>A0A2S7KN08</accession>
<dbReference type="PANTHER" id="PTHR31793:SF27">
    <property type="entry name" value="NOVEL THIOESTERASE SUPERFAMILY DOMAIN AND SAPOSIN A-TYPE DOMAIN CONTAINING PROTEIN (0610012H03RIK)"/>
    <property type="match status" value="1"/>
</dbReference>
<dbReference type="AlphaFoldDB" id="A0A2S7KN08"/>
<dbReference type="InterPro" id="IPR050563">
    <property type="entry name" value="4-hydroxybenzoyl-CoA_TE"/>
</dbReference>
<dbReference type="Proteomes" id="UP000239800">
    <property type="component" value="Unassembled WGS sequence"/>
</dbReference>
<comment type="caution">
    <text evidence="3">The sequence shown here is derived from an EMBL/GenBank/DDBJ whole genome shotgun (WGS) entry which is preliminary data.</text>
</comment>
<keyword evidence="4" id="KW-1185">Reference proteome</keyword>
<dbReference type="NCBIfam" id="TIGR00051">
    <property type="entry name" value="YbgC/FadM family acyl-CoA thioesterase"/>
    <property type="match status" value="1"/>
</dbReference>
<dbReference type="PANTHER" id="PTHR31793">
    <property type="entry name" value="4-HYDROXYBENZOYL-COA THIOESTERASE FAMILY MEMBER"/>
    <property type="match status" value="1"/>
</dbReference>
<dbReference type="PIRSF" id="PIRSF003230">
    <property type="entry name" value="YbgC"/>
    <property type="match status" value="1"/>
</dbReference>
<dbReference type="SUPFAM" id="SSF54637">
    <property type="entry name" value="Thioesterase/thiol ester dehydrase-isomerase"/>
    <property type="match status" value="1"/>
</dbReference>
<evidence type="ECO:0000313" key="4">
    <source>
        <dbReference type="Proteomes" id="UP000239800"/>
    </source>
</evidence>
<evidence type="ECO:0000256" key="2">
    <source>
        <dbReference type="ARBA" id="ARBA00022801"/>
    </source>
</evidence>
<proteinExistence type="inferred from homology"/>
<dbReference type="EMBL" id="MQUB01000001">
    <property type="protein sequence ID" value="PQB04014.1"/>
    <property type="molecule type" value="Genomic_DNA"/>
</dbReference>
<dbReference type="InterPro" id="IPR006684">
    <property type="entry name" value="YbgC/YbaW"/>
</dbReference>